<dbReference type="AlphaFoldDB" id="A0A6L2K197"/>
<accession>A0A6L2K197</accession>
<feature type="compositionally biased region" description="Basic and acidic residues" evidence="1">
    <location>
        <begin position="288"/>
        <end position="298"/>
    </location>
</feature>
<sequence>MKFYKTLGIRYKNGYLLKRKKVLVDPENYLQQKKCIKDPVENHNIKQRDGESMEEFAWRGEVAASNHERKEPFSSWKQQEVGRRPNLKKGGFRNQQRPERKKDRFTILTKTPKEFLALDKWKFKPPPPMTTPMEKINASKFYQAKAEKKGTSRKEKPLAILMVQPWQRVAKQKNTQTFSLESVISFPPLGEEDGTKGPMIIEARNGRTFCLSHVCGRRLFLGNLRGNNMATGTNISARENRRWGTLNFSMDEFHDCKITISIQRDHRKAESKENPSSSVHSSWNVKISSDKRNDHIAK</sequence>
<evidence type="ECO:0000256" key="1">
    <source>
        <dbReference type="SAM" id="MobiDB-lite"/>
    </source>
</evidence>
<evidence type="ECO:0000313" key="2">
    <source>
        <dbReference type="EMBL" id="GEU41845.1"/>
    </source>
</evidence>
<proteinExistence type="predicted"/>
<comment type="caution">
    <text evidence="2">The sequence shown here is derived from an EMBL/GenBank/DDBJ whole genome shotgun (WGS) entry which is preliminary data.</text>
</comment>
<protein>
    <recommendedName>
        <fullName evidence="3">Reverse transcriptase domain-containing protein</fullName>
    </recommendedName>
</protein>
<dbReference type="EMBL" id="BKCJ010001491">
    <property type="protein sequence ID" value="GEU41845.1"/>
    <property type="molecule type" value="Genomic_DNA"/>
</dbReference>
<gene>
    <name evidence="2" type="ORF">Tci_013823</name>
</gene>
<reference evidence="2" key="1">
    <citation type="journal article" date="2019" name="Sci. Rep.">
        <title>Draft genome of Tanacetum cinerariifolium, the natural source of mosquito coil.</title>
        <authorList>
            <person name="Yamashiro T."/>
            <person name="Shiraishi A."/>
            <person name="Satake H."/>
            <person name="Nakayama K."/>
        </authorList>
    </citation>
    <scope>NUCLEOTIDE SEQUENCE</scope>
</reference>
<feature type="compositionally biased region" description="Polar residues" evidence="1">
    <location>
        <begin position="274"/>
        <end position="287"/>
    </location>
</feature>
<feature type="region of interest" description="Disordered" evidence="1">
    <location>
        <begin position="266"/>
        <end position="298"/>
    </location>
</feature>
<organism evidence="2">
    <name type="scientific">Tanacetum cinerariifolium</name>
    <name type="common">Dalmatian daisy</name>
    <name type="synonym">Chrysanthemum cinerariifolium</name>
    <dbReference type="NCBI Taxonomy" id="118510"/>
    <lineage>
        <taxon>Eukaryota</taxon>
        <taxon>Viridiplantae</taxon>
        <taxon>Streptophyta</taxon>
        <taxon>Embryophyta</taxon>
        <taxon>Tracheophyta</taxon>
        <taxon>Spermatophyta</taxon>
        <taxon>Magnoliopsida</taxon>
        <taxon>eudicotyledons</taxon>
        <taxon>Gunneridae</taxon>
        <taxon>Pentapetalae</taxon>
        <taxon>asterids</taxon>
        <taxon>campanulids</taxon>
        <taxon>Asterales</taxon>
        <taxon>Asteraceae</taxon>
        <taxon>Asteroideae</taxon>
        <taxon>Anthemideae</taxon>
        <taxon>Anthemidinae</taxon>
        <taxon>Tanacetum</taxon>
    </lineage>
</organism>
<name>A0A6L2K197_TANCI</name>
<feature type="region of interest" description="Disordered" evidence="1">
    <location>
        <begin position="64"/>
        <end position="101"/>
    </location>
</feature>
<evidence type="ECO:0008006" key="3">
    <source>
        <dbReference type="Google" id="ProtNLM"/>
    </source>
</evidence>